<feature type="compositionally biased region" description="Basic residues" evidence="1">
    <location>
        <begin position="72"/>
        <end position="87"/>
    </location>
</feature>
<protein>
    <submittedName>
        <fullName evidence="2">Uncharacterized protein</fullName>
    </submittedName>
</protein>
<evidence type="ECO:0000313" key="2">
    <source>
        <dbReference type="EnsemblPlants" id="OMERI08G12460.1"/>
    </source>
</evidence>
<dbReference type="EnsemblPlants" id="OMERI08G12460.1">
    <property type="protein sequence ID" value="OMERI08G12460.1"/>
    <property type="gene ID" value="OMERI08G12460"/>
</dbReference>
<proteinExistence type="predicted"/>
<dbReference type="HOGENOM" id="CLU_1589075_0_0_1"/>
<dbReference type="Gramene" id="OMERI08G12460.1">
    <property type="protein sequence ID" value="OMERI08G12460.1"/>
    <property type="gene ID" value="OMERI08G12460"/>
</dbReference>
<dbReference type="AlphaFoldDB" id="A0A0E0ELL5"/>
<organism evidence="2">
    <name type="scientific">Oryza meridionalis</name>
    <dbReference type="NCBI Taxonomy" id="40149"/>
    <lineage>
        <taxon>Eukaryota</taxon>
        <taxon>Viridiplantae</taxon>
        <taxon>Streptophyta</taxon>
        <taxon>Embryophyta</taxon>
        <taxon>Tracheophyta</taxon>
        <taxon>Spermatophyta</taxon>
        <taxon>Magnoliopsida</taxon>
        <taxon>Liliopsida</taxon>
        <taxon>Poales</taxon>
        <taxon>Poaceae</taxon>
        <taxon>BOP clade</taxon>
        <taxon>Oryzoideae</taxon>
        <taxon>Oryzeae</taxon>
        <taxon>Oryzinae</taxon>
        <taxon>Oryza</taxon>
    </lineage>
</organism>
<dbReference type="Proteomes" id="UP000008021">
    <property type="component" value="Chromosome 8"/>
</dbReference>
<evidence type="ECO:0000256" key="1">
    <source>
        <dbReference type="SAM" id="MobiDB-lite"/>
    </source>
</evidence>
<reference evidence="2" key="2">
    <citation type="submission" date="2018-05" db="EMBL/GenBank/DDBJ databases">
        <title>OmerRS3 (Oryza meridionalis Reference Sequence Version 3).</title>
        <authorList>
            <person name="Zhang J."/>
            <person name="Kudrna D."/>
            <person name="Lee S."/>
            <person name="Talag J."/>
            <person name="Welchert J."/>
            <person name="Wing R.A."/>
        </authorList>
    </citation>
    <scope>NUCLEOTIDE SEQUENCE [LARGE SCALE GENOMIC DNA]</scope>
    <source>
        <strain evidence="2">cv. OR44</strain>
    </source>
</reference>
<sequence>MYAFAWAGVGPQRSASSTPRCARVWRRREVREAALGWRSENSISPAAAALHPALGCRRSPSRFSRRQSPSRFSRRRSPSRFSRRRSPSRSPSRPVAGARHLSFLASDSPVAGEGEVEGNSPDTKKQARHRRVGLAKVKLKELILSKLQGSMAHLLAVPIGRIVLQDSS</sequence>
<accession>A0A0E0ELL5</accession>
<keyword evidence="3" id="KW-1185">Reference proteome</keyword>
<feature type="region of interest" description="Disordered" evidence="1">
    <location>
        <begin position="54"/>
        <end position="130"/>
    </location>
</feature>
<name>A0A0E0ELL5_9ORYZ</name>
<reference evidence="2" key="1">
    <citation type="submission" date="2015-04" db="UniProtKB">
        <authorList>
            <consortium name="EnsemblPlants"/>
        </authorList>
    </citation>
    <scope>IDENTIFICATION</scope>
</reference>
<evidence type="ECO:0000313" key="3">
    <source>
        <dbReference type="Proteomes" id="UP000008021"/>
    </source>
</evidence>